<feature type="domain" description="PD-(D/E)XK endonuclease-like" evidence="1">
    <location>
        <begin position="562"/>
        <end position="777"/>
    </location>
</feature>
<accession>A0A0P1ICF3</accession>
<protein>
    <submittedName>
        <fullName evidence="2">Inactivated superfamily I helicase</fullName>
    </submittedName>
</protein>
<keyword evidence="2" id="KW-0547">Nucleotide-binding</keyword>
<evidence type="ECO:0000259" key="1">
    <source>
        <dbReference type="Pfam" id="PF12705"/>
    </source>
</evidence>
<name>A0A0P1ICF3_9RHOB</name>
<dbReference type="STRING" id="1715693.PH7735_00289"/>
<keyword evidence="2" id="KW-0378">Hydrolase</keyword>
<dbReference type="InterPro" id="IPR038726">
    <property type="entry name" value="PDDEXK_AddAB-type"/>
</dbReference>
<dbReference type="AlphaFoldDB" id="A0A0P1ICF3"/>
<gene>
    <name evidence="2" type="ORF">PH7735_00289</name>
</gene>
<organism evidence="2 3">
    <name type="scientific">Shimia thalassica</name>
    <dbReference type="NCBI Taxonomy" id="1715693"/>
    <lineage>
        <taxon>Bacteria</taxon>
        <taxon>Pseudomonadati</taxon>
        <taxon>Pseudomonadota</taxon>
        <taxon>Alphaproteobacteria</taxon>
        <taxon>Rhodobacterales</taxon>
        <taxon>Roseobacteraceae</taxon>
    </lineage>
</organism>
<dbReference type="GeneID" id="83879381"/>
<keyword evidence="2" id="KW-0347">Helicase</keyword>
<dbReference type="InterPro" id="IPR027417">
    <property type="entry name" value="P-loop_NTPase"/>
</dbReference>
<dbReference type="SUPFAM" id="SSF52540">
    <property type="entry name" value="P-loop containing nucleoside triphosphate hydrolases"/>
    <property type="match status" value="1"/>
</dbReference>
<proteinExistence type="predicted"/>
<dbReference type="Gene3D" id="3.90.320.10">
    <property type="match status" value="1"/>
</dbReference>
<reference evidence="3" key="1">
    <citation type="submission" date="2015-09" db="EMBL/GenBank/DDBJ databases">
        <authorList>
            <person name="Rodrigo-Torres Lidia"/>
            <person name="Arahal R.David."/>
        </authorList>
    </citation>
    <scope>NUCLEOTIDE SEQUENCE [LARGE SCALE GENOMIC DNA]</scope>
    <source>
        <strain evidence="3">CECT 7735</strain>
    </source>
</reference>
<evidence type="ECO:0000313" key="3">
    <source>
        <dbReference type="Proteomes" id="UP000051870"/>
    </source>
</evidence>
<sequence>MTFEWSNFQTQHPLTGAWRTLTPDLLAEAYLVPKRCEPDWDRALSKPDAPWAASYAKIPEQVRPVVESAYQTLLSATHDADLENLNLGKLPPSRARSHIEALRQIGTDLGTLPSGFSTVRHILSGGTSLETFPMCPPPPDGFATPLECALHKTLSERFGTAPSRPLVEALATPGTALRHIQDNLTLSTSPAIQDLTTRFLTVRDRASEADLAAAMVRRLLDDNVSLQDISLLVPDASYPTMFLQTSFEANGIPISGQTEAASRDLETEALWLLVQAAQPAPPPMVLASLCISPLMPWSVSEGRKFARSIIEYGGKTAPESLKTVIGQRPASYRSLLARLSGFFDVAPALDGAKKRLGALCNSKRNTNFDIEDLLRDLKPHPSPQSNAQRMVEAVNIWFGDREPRKPTRHLIVLGFSGASYPANVGTSPFFLDSELRLIEETTGLRILTRSERLHRNLARFLRHLRTTSDNVLFVMPQRDLDGKKRPQAPAFSLLKRALVPASNGSLETRLGTVPLEAWPCRASLSDPKPAQPVALPKDGLLHMGRDVLRTRKDDNGVMKRQSPSRLETMLVSPLVWVMNEAGASQVDWSPSKMDVLVQGSLFHAVLELCFPAGEPIPDESAIRARFDESFDKAMLREAPFLQEPTWKVEAASHRADALKIVLHWRERLESLKANILANEQFLEGSALGLRLNGFADSLIELSDKQVMVVDFKASKSDGRRERMEKGWDLQVALYQHMIAGAENEATQQLNDRQTDLAMAYHLLRDGVTLSHGVASPVPGLEAVDADISIKALEKLTHTIAQLGGGTIQLSRVSDAETFKKESGIEPYALKDNSVALALSLIDEGED</sequence>
<dbReference type="Pfam" id="PF12705">
    <property type="entry name" value="PDDEXK_1"/>
    <property type="match status" value="1"/>
</dbReference>
<evidence type="ECO:0000313" key="2">
    <source>
        <dbReference type="EMBL" id="CUJ83649.1"/>
    </source>
</evidence>
<dbReference type="GO" id="GO:0004386">
    <property type="term" value="F:helicase activity"/>
    <property type="evidence" value="ECO:0007669"/>
    <property type="project" value="UniProtKB-KW"/>
</dbReference>
<dbReference type="InterPro" id="IPR011604">
    <property type="entry name" value="PDDEXK-like_dom_sf"/>
</dbReference>
<dbReference type="Proteomes" id="UP000051870">
    <property type="component" value="Unassembled WGS sequence"/>
</dbReference>
<dbReference type="RefSeq" id="WP_058309553.1">
    <property type="nucleotide sequence ID" value="NZ_CYTW01000001.1"/>
</dbReference>
<keyword evidence="3" id="KW-1185">Reference proteome</keyword>
<keyword evidence="2" id="KW-0067">ATP-binding</keyword>
<dbReference type="EMBL" id="CYTW01000001">
    <property type="protein sequence ID" value="CUJ83649.1"/>
    <property type="molecule type" value="Genomic_DNA"/>
</dbReference>